<keyword evidence="1" id="KW-0808">Transferase</keyword>
<gene>
    <name evidence="3" type="ORF">GCM10025867_42570</name>
</gene>
<dbReference type="SUPFAM" id="SSF55729">
    <property type="entry name" value="Acyl-CoA N-acyltransferases (Nat)"/>
    <property type="match status" value="1"/>
</dbReference>
<keyword evidence="4" id="KW-1185">Reference proteome</keyword>
<dbReference type="InterPro" id="IPR000182">
    <property type="entry name" value="GNAT_dom"/>
</dbReference>
<dbReference type="Pfam" id="PF08445">
    <property type="entry name" value="FR47"/>
    <property type="match status" value="1"/>
</dbReference>
<sequence length="354" mass="37578">MTIGTHAAVDLHDIEAPDGAERIEAVDAETRAVLGTIDAAAPGERLTRLAAPGEVDVVAPDIAVVGADVTRTLLENVVVRATARYASGVILDTAGASDGLRLLLRELGFRPETSRGPAVFIRDLTLAADGTRSRVLDNPALASLNGHHARFAERRGEIVRYQPDVSPWTGFPDAPTAIDWVDAAALLGSGAFAGVGAGATLPEGWTELEGGGGFQLTGEAVEGRPDPEAVELTPDDVPDILDLVAHAKPGPYLPRTIELGRYVGFREDGRLIALAGERLHPPGWTEISAVSTDAQHRGRGLATRLVLDVVHGIRQRGDLPLLHAAATNTGAVRLYEHLGFRQRKRPALRFVRVP</sequence>
<dbReference type="InterPro" id="IPR016181">
    <property type="entry name" value="Acyl_CoA_acyltransferase"/>
</dbReference>
<dbReference type="Gene3D" id="3.40.630.30">
    <property type="match status" value="1"/>
</dbReference>
<dbReference type="CDD" id="cd04301">
    <property type="entry name" value="NAT_SF"/>
    <property type="match status" value="1"/>
</dbReference>
<evidence type="ECO:0000256" key="1">
    <source>
        <dbReference type="ARBA" id="ARBA00022679"/>
    </source>
</evidence>
<evidence type="ECO:0000313" key="4">
    <source>
        <dbReference type="Proteomes" id="UP001321486"/>
    </source>
</evidence>
<dbReference type="PROSITE" id="PS51186">
    <property type="entry name" value="GNAT"/>
    <property type="match status" value="1"/>
</dbReference>
<organism evidence="3 4">
    <name type="scientific">Frondihabitans sucicola</name>
    <dbReference type="NCBI Taxonomy" id="1268041"/>
    <lineage>
        <taxon>Bacteria</taxon>
        <taxon>Bacillati</taxon>
        <taxon>Actinomycetota</taxon>
        <taxon>Actinomycetes</taxon>
        <taxon>Micrococcales</taxon>
        <taxon>Microbacteriaceae</taxon>
        <taxon>Frondihabitans</taxon>
    </lineage>
</organism>
<protein>
    <recommendedName>
        <fullName evidence="2">N-acetyltransferase domain-containing protein</fullName>
    </recommendedName>
</protein>
<dbReference type="Proteomes" id="UP001321486">
    <property type="component" value="Chromosome"/>
</dbReference>
<dbReference type="EMBL" id="AP027732">
    <property type="protein sequence ID" value="BDZ52016.1"/>
    <property type="molecule type" value="Genomic_DNA"/>
</dbReference>
<proteinExistence type="predicted"/>
<name>A0ABM8GU91_9MICO</name>
<evidence type="ECO:0000313" key="3">
    <source>
        <dbReference type="EMBL" id="BDZ52016.1"/>
    </source>
</evidence>
<dbReference type="RefSeq" id="WP_286344665.1">
    <property type="nucleotide sequence ID" value="NZ_AP027732.1"/>
</dbReference>
<dbReference type="PANTHER" id="PTHR13947">
    <property type="entry name" value="GNAT FAMILY N-ACETYLTRANSFERASE"/>
    <property type="match status" value="1"/>
</dbReference>
<evidence type="ECO:0000259" key="2">
    <source>
        <dbReference type="PROSITE" id="PS51186"/>
    </source>
</evidence>
<dbReference type="InterPro" id="IPR050769">
    <property type="entry name" value="NAT_camello-type"/>
</dbReference>
<dbReference type="PANTHER" id="PTHR13947:SF37">
    <property type="entry name" value="LD18367P"/>
    <property type="match status" value="1"/>
</dbReference>
<dbReference type="InterPro" id="IPR013653">
    <property type="entry name" value="GCN5-like_dom"/>
</dbReference>
<reference evidence="4" key="1">
    <citation type="journal article" date="2019" name="Int. J. Syst. Evol. Microbiol.">
        <title>The Global Catalogue of Microorganisms (GCM) 10K type strain sequencing project: providing services to taxonomists for standard genome sequencing and annotation.</title>
        <authorList>
            <consortium name="The Broad Institute Genomics Platform"/>
            <consortium name="The Broad Institute Genome Sequencing Center for Infectious Disease"/>
            <person name="Wu L."/>
            <person name="Ma J."/>
        </authorList>
    </citation>
    <scope>NUCLEOTIDE SEQUENCE [LARGE SCALE GENOMIC DNA]</scope>
    <source>
        <strain evidence="4">NBRC 108728</strain>
    </source>
</reference>
<accession>A0ABM8GU91</accession>
<feature type="domain" description="N-acetyltransferase" evidence="2">
    <location>
        <begin position="227"/>
        <end position="354"/>
    </location>
</feature>